<dbReference type="InterPro" id="IPR030828">
    <property type="entry name" value="HTH_TyrR"/>
</dbReference>
<dbReference type="InterPro" id="IPR035965">
    <property type="entry name" value="PAS-like_dom_sf"/>
</dbReference>
<feature type="domain" description="PAS" evidence="9">
    <location>
        <begin position="19"/>
        <end position="61"/>
    </location>
</feature>
<evidence type="ECO:0000259" key="8">
    <source>
        <dbReference type="PROSITE" id="PS50045"/>
    </source>
</evidence>
<dbReference type="FunFam" id="3.40.50.300:FF:000006">
    <property type="entry name" value="DNA-binding transcriptional regulator NtrC"/>
    <property type="match status" value="1"/>
</dbReference>
<dbReference type="GO" id="GO:0006355">
    <property type="term" value="P:regulation of DNA-templated transcription"/>
    <property type="evidence" value="ECO:0007669"/>
    <property type="project" value="InterPro"/>
</dbReference>
<keyword evidence="1" id="KW-0547">Nucleotide-binding</keyword>
<reference evidence="10 11" key="1">
    <citation type="submission" date="2018-05" db="EMBL/GenBank/DDBJ databases">
        <title>Genome comparison of Eubacterium sp.</title>
        <authorList>
            <person name="Feng Y."/>
            <person name="Sanchez-Andrea I."/>
            <person name="Stams A.J.M."/>
            <person name="De Vos W.M."/>
        </authorList>
    </citation>
    <scope>NUCLEOTIDE SEQUENCE [LARGE SCALE GENOMIC DNA]</scope>
    <source>
        <strain evidence="10 11">YI</strain>
    </source>
</reference>
<evidence type="ECO:0000313" key="10">
    <source>
        <dbReference type="EMBL" id="QCT72427.1"/>
    </source>
</evidence>
<dbReference type="RefSeq" id="WP_058696154.1">
    <property type="nucleotide sequence ID" value="NZ_CABJDW020000006.1"/>
</dbReference>
<evidence type="ECO:0000259" key="9">
    <source>
        <dbReference type="PROSITE" id="PS50112"/>
    </source>
</evidence>
<evidence type="ECO:0000256" key="3">
    <source>
        <dbReference type="ARBA" id="ARBA00022840"/>
    </source>
</evidence>
<evidence type="ECO:0000256" key="7">
    <source>
        <dbReference type="ARBA" id="ARBA00029500"/>
    </source>
</evidence>
<dbReference type="Gene3D" id="3.40.50.300">
    <property type="entry name" value="P-loop containing nucleotide triphosphate hydrolases"/>
    <property type="match status" value="1"/>
</dbReference>
<feature type="domain" description="Sigma-54 factor interaction" evidence="8">
    <location>
        <begin position="159"/>
        <end position="388"/>
    </location>
</feature>
<dbReference type="Gene3D" id="1.10.8.60">
    <property type="match status" value="1"/>
</dbReference>
<dbReference type="Gene3D" id="3.30.450.20">
    <property type="entry name" value="PAS domain"/>
    <property type="match status" value="1"/>
</dbReference>
<dbReference type="SMART" id="SM00382">
    <property type="entry name" value="AAA"/>
    <property type="match status" value="1"/>
</dbReference>
<dbReference type="InterPro" id="IPR000014">
    <property type="entry name" value="PAS"/>
</dbReference>
<dbReference type="Proteomes" id="UP000218387">
    <property type="component" value="Chromosome"/>
</dbReference>
<dbReference type="InterPro" id="IPR025944">
    <property type="entry name" value="Sigma_54_int_dom_CS"/>
</dbReference>
<keyword evidence="3" id="KW-0067">ATP-binding</keyword>
<dbReference type="InterPro" id="IPR058031">
    <property type="entry name" value="AAA_lid_NorR"/>
</dbReference>
<evidence type="ECO:0000313" key="11">
    <source>
        <dbReference type="Proteomes" id="UP000218387"/>
    </source>
</evidence>
<protein>
    <recommendedName>
        <fullName evidence="7">HTH-type transcriptional regulatory protein TyrR</fullName>
    </recommendedName>
</protein>
<dbReference type="AlphaFoldDB" id="A0A4P9C9Z5"/>
<dbReference type="InterPro" id="IPR002078">
    <property type="entry name" value="Sigma_54_int"/>
</dbReference>
<dbReference type="Pfam" id="PF25601">
    <property type="entry name" value="AAA_lid_14"/>
    <property type="match status" value="1"/>
</dbReference>
<dbReference type="Gene3D" id="1.10.10.60">
    <property type="entry name" value="Homeodomain-like"/>
    <property type="match status" value="1"/>
</dbReference>
<sequence length="478" mass="54722">MSSIDRYSEYFQQYLRSLSKDTYIDILEHCFAEITVTDAEGYVIYANPASLQYHGMSPEDMCKLNFFTSFNGLWTPPSVDYAIENKRTVFARQRYLMTNETHITITTPIYDKNEKLVMVVFTSFKEKPISSFDLDCEKNESNEKAKYSSSEETKESNNIVGRSYNLYATLNKLRKGAKSDIPVLLLGESGVGKSLFAKYIHDSSLRSDRPFVSINCASIPDNLIESELFGYVPYAFTGASPKGKKGLVELADGGTLFLDEIGELQPNIQVKLLDFLENQRFTSVGGLEIKTVDTRIITATNKNLQKLVQKNKFREDLFWRINGITQTIPSLRDRRSDILPIAQYYLNKHNKKYDKDKMFASPVIEALIQYDWPGNVRQLKNAVEYMAVMSIGNIVSTDKLPEQILDFLKKNQTKKKTVIFDDMVEEYKREIIQSYYKSYSNVNEMASALGLSQATAYRLVSKYVDKGNKKEKSKESKE</sequence>
<dbReference type="EMBL" id="CP029487">
    <property type="protein sequence ID" value="QCT72427.1"/>
    <property type="molecule type" value="Genomic_DNA"/>
</dbReference>
<keyword evidence="5" id="KW-0238">DNA-binding</keyword>
<dbReference type="GO" id="GO:0005524">
    <property type="term" value="F:ATP binding"/>
    <property type="evidence" value="ECO:0007669"/>
    <property type="project" value="UniProtKB-KW"/>
</dbReference>
<dbReference type="PANTHER" id="PTHR32071">
    <property type="entry name" value="TRANSCRIPTIONAL REGULATORY PROTEIN"/>
    <property type="match status" value="1"/>
</dbReference>
<dbReference type="PROSITE" id="PS00688">
    <property type="entry name" value="SIGMA54_INTERACT_3"/>
    <property type="match status" value="1"/>
</dbReference>
<gene>
    <name evidence="10" type="ORF">CPZ25_014170</name>
</gene>
<dbReference type="SUPFAM" id="SSF52540">
    <property type="entry name" value="P-loop containing nucleoside triphosphate hydrolases"/>
    <property type="match status" value="1"/>
</dbReference>
<organism evidence="10 11">
    <name type="scientific">Eubacterium maltosivorans</name>
    <dbReference type="NCBI Taxonomy" id="2041044"/>
    <lineage>
        <taxon>Bacteria</taxon>
        <taxon>Bacillati</taxon>
        <taxon>Bacillota</taxon>
        <taxon>Clostridia</taxon>
        <taxon>Eubacteriales</taxon>
        <taxon>Eubacteriaceae</taxon>
        <taxon>Eubacterium</taxon>
    </lineage>
</organism>
<evidence type="ECO:0000256" key="5">
    <source>
        <dbReference type="ARBA" id="ARBA00023125"/>
    </source>
</evidence>
<dbReference type="InterPro" id="IPR003593">
    <property type="entry name" value="AAA+_ATPase"/>
</dbReference>
<dbReference type="Pfam" id="PF00158">
    <property type="entry name" value="Sigma54_activat"/>
    <property type="match status" value="1"/>
</dbReference>
<keyword evidence="11" id="KW-1185">Reference proteome</keyword>
<proteinExistence type="predicted"/>
<dbReference type="InterPro" id="IPR025943">
    <property type="entry name" value="Sigma_54_int_dom_ATP-bd_2"/>
</dbReference>
<dbReference type="KEGG" id="emt:CPZ25_014170"/>
<evidence type="ECO:0000256" key="4">
    <source>
        <dbReference type="ARBA" id="ARBA00023015"/>
    </source>
</evidence>
<accession>A0A4P9C9Z5</accession>
<evidence type="ECO:0000256" key="2">
    <source>
        <dbReference type="ARBA" id="ARBA00022797"/>
    </source>
</evidence>
<name>A0A4P9C9Z5_EUBML</name>
<dbReference type="Pfam" id="PF18024">
    <property type="entry name" value="HTH_50"/>
    <property type="match status" value="1"/>
</dbReference>
<evidence type="ECO:0000256" key="6">
    <source>
        <dbReference type="ARBA" id="ARBA00023163"/>
    </source>
</evidence>
<dbReference type="PROSITE" id="PS50045">
    <property type="entry name" value="SIGMA54_INTERACT_4"/>
    <property type="match status" value="1"/>
</dbReference>
<dbReference type="PANTHER" id="PTHR32071:SF57">
    <property type="entry name" value="C4-DICARBOXYLATE TRANSPORT TRANSCRIPTIONAL REGULATORY PROTEIN DCTD"/>
    <property type="match status" value="1"/>
</dbReference>
<keyword evidence="4" id="KW-0805">Transcription regulation</keyword>
<keyword evidence="6" id="KW-0804">Transcription</keyword>
<dbReference type="PROSITE" id="PS00676">
    <property type="entry name" value="SIGMA54_INTERACT_2"/>
    <property type="match status" value="1"/>
</dbReference>
<dbReference type="SUPFAM" id="SSF55785">
    <property type="entry name" value="PYP-like sensor domain (PAS domain)"/>
    <property type="match status" value="1"/>
</dbReference>
<dbReference type="GO" id="GO:0003677">
    <property type="term" value="F:DNA binding"/>
    <property type="evidence" value="ECO:0007669"/>
    <property type="project" value="UniProtKB-KW"/>
</dbReference>
<evidence type="ECO:0000256" key="1">
    <source>
        <dbReference type="ARBA" id="ARBA00022741"/>
    </source>
</evidence>
<dbReference type="PROSITE" id="PS00675">
    <property type="entry name" value="SIGMA54_INTERACT_1"/>
    <property type="match status" value="1"/>
</dbReference>
<dbReference type="InterPro" id="IPR027417">
    <property type="entry name" value="P-loop_NTPase"/>
</dbReference>
<keyword evidence="2" id="KW-0058">Aromatic hydrocarbons catabolism</keyword>
<dbReference type="PROSITE" id="PS50112">
    <property type="entry name" value="PAS"/>
    <property type="match status" value="1"/>
</dbReference>
<dbReference type="InterPro" id="IPR025662">
    <property type="entry name" value="Sigma_54_int_dom_ATP-bd_1"/>
</dbReference>
<dbReference type="CDD" id="cd00009">
    <property type="entry name" value="AAA"/>
    <property type="match status" value="1"/>
</dbReference>
<dbReference type="CDD" id="cd00130">
    <property type="entry name" value="PAS"/>
    <property type="match status" value="1"/>
</dbReference>